<dbReference type="Pfam" id="PF13412">
    <property type="entry name" value="HTH_24"/>
    <property type="match status" value="1"/>
</dbReference>
<evidence type="ECO:0000256" key="1">
    <source>
        <dbReference type="ARBA" id="ARBA00023015"/>
    </source>
</evidence>
<dbReference type="PROSITE" id="PS50956">
    <property type="entry name" value="HTH_ASNC_2"/>
    <property type="match status" value="1"/>
</dbReference>
<name>A0ABU7LAB7_9NOCA</name>
<keyword evidence="3" id="KW-0804">Transcription</keyword>
<keyword evidence="2" id="KW-0238">DNA-binding</keyword>
<comment type="caution">
    <text evidence="5">The sequence shown here is derived from an EMBL/GenBank/DDBJ whole genome shotgun (WGS) entry which is preliminary data.</text>
</comment>
<dbReference type="SUPFAM" id="SSF54909">
    <property type="entry name" value="Dimeric alpha+beta barrel"/>
    <property type="match status" value="1"/>
</dbReference>
<feature type="domain" description="HTH asnC-type" evidence="4">
    <location>
        <begin position="1"/>
        <end position="62"/>
    </location>
</feature>
<accession>A0ABU7LAB7</accession>
<proteinExistence type="predicted"/>
<evidence type="ECO:0000259" key="4">
    <source>
        <dbReference type="PROSITE" id="PS50956"/>
    </source>
</evidence>
<dbReference type="EMBL" id="JAUTXY010000005">
    <property type="protein sequence ID" value="MEE2058491.1"/>
    <property type="molecule type" value="Genomic_DNA"/>
</dbReference>
<dbReference type="InterPro" id="IPR036388">
    <property type="entry name" value="WH-like_DNA-bd_sf"/>
</dbReference>
<dbReference type="Proteomes" id="UP001336020">
    <property type="component" value="Unassembled WGS sequence"/>
</dbReference>
<reference evidence="5 6" key="1">
    <citation type="submission" date="2023-07" db="EMBL/GenBank/DDBJ databases">
        <authorList>
            <person name="Girao M."/>
            <person name="Carvalho M.F."/>
        </authorList>
    </citation>
    <scope>NUCLEOTIDE SEQUENCE [LARGE SCALE GENOMIC DNA]</scope>
    <source>
        <strain evidence="5 6">YIM65754</strain>
    </source>
</reference>
<dbReference type="SMART" id="SM00344">
    <property type="entry name" value="HTH_ASNC"/>
    <property type="match status" value="1"/>
</dbReference>
<protein>
    <submittedName>
        <fullName evidence="5">Lrp/AsnC family transcriptional regulator</fullName>
    </submittedName>
</protein>
<dbReference type="PANTHER" id="PTHR30154:SF34">
    <property type="entry name" value="TRANSCRIPTIONAL REGULATOR AZLB"/>
    <property type="match status" value="1"/>
</dbReference>
<dbReference type="InterPro" id="IPR011008">
    <property type="entry name" value="Dimeric_a/b-barrel"/>
</dbReference>
<dbReference type="PANTHER" id="PTHR30154">
    <property type="entry name" value="LEUCINE-RESPONSIVE REGULATORY PROTEIN"/>
    <property type="match status" value="1"/>
</dbReference>
<dbReference type="SUPFAM" id="SSF46785">
    <property type="entry name" value="Winged helix' DNA-binding domain"/>
    <property type="match status" value="1"/>
</dbReference>
<evidence type="ECO:0000313" key="6">
    <source>
        <dbReference type="Proteomes" id="UP001336020"/>
    </source>
</evidence>
<dbReference type="InterPro" id="IPR036390">
    <property type="entry name" value="WH_DNA-bd_sf"/>
</dbReference>
<dbReference type="CDD" id="cd00090">
    <property type="entry name" value="HTH_ARSR"/>
    <property type="match status" value="1"/>
</dbReference>
<dbReference type="RefSeq" id="WP_330133735.1">
    <property type="nucleotide sequence ID" value="NZ_JAUTXY010000005.1"/>
</dbReference>
<dbReference type="Gene3D" id="3.30.70.920">
    <property type="match status" value="1"/>
</dbReference>
<dbReference type="PRINTS" id="PR00033">
    <property type="entry name" value="HTHASNC"/>
</dbReference>
<dbReference type="Pfam" id="PF01037">
    <property type="entry name" value="AsnC_trans_reg"/>
    <property type="match status" value="1"/>
</dbReference>
<dbReference type="InterPro" id="IPR019887">
    <property type="entry name" value="Tscrpt_reg_AsnC/Lrp_C"/>
</dbReference>
<dbReference type="InterPro" id="IPR019885">
    <property type="entry name" value="Tscrpt_reg_HTH_AsnC-type_CS"/>
</dbReference>
<evidence type="ECO:0000256" key="3">
    <source>
        <dbReference type="ARBA" id="ARBA00023163"/>
    </source>
</evidence>
<organism evidence="5 6">
    <name type="scientific">Rhodococcus artemisiae</name>
    <dbReference type="NCBI Taxonomy" id="714159"/>
    <lineage>
        <taxon>Bacteria</taxon>
        <taxon>Bacillati</taxon>
        <taxon>Actinomycetota</taxon>
        <taxon>Actinomycetes</taxon>
        <taxon>Mycobacteriales</taxon>
        <taxon>Nocardiaceae</taxon>
        <taxon>Rhodococcus</taxon>
    </lineage>
</organism>
<dbReference type="InterPro" id="IPR000485">
    <property type="entry name" value="AsnC-type_HTH_dom"/>
</dbReference>
<dbReference type="InterPro" id="IPR011991">
    <property type="entry name" value="ArsR-like_HTH"/>
</dbReference>
<dbReference type="Gene3D" id="1.10.10.10">
    <property type="entry name" value="Winged helix-like DNA-binding domain superfamily/Winged helix DNA-binding domain"/>
    <property type="match status" value="1"/>
</dbReference>
<evidence type="ECO:0000256" key="2">
    <source>
        <dbReference type="ARBA" id="ARBA00023125"/>
    </source>
</evidence>
<dbReference type="InterPro" id="IPR019888">
    <property type="entry name" value="Tscrpt_reg_AsnC-like"/>
</dbReference>
<evidence type="ECO:0000313" key="5">
    <source>
        <dbReference type="EMBL" id="MEE2058491.1"/>
    </source>
</evidence>
<gene>
    <name evidence="5" type="ORF">Q7514_13260</name>
</gene>
<keyword evidence="6" id="KW-1185">Reference proteome</keyword>
<keyword evidence="1" id="KW-0805">Transcription regulation</keyword>
<dbReference type="PROSITE" id="PS00519">
    <property type="entry name" value="HTH_ASNC_1"/>
    <property type="match status" value="1"/>
</dbReference>
<sequence>MDDLDRAIIEVLHREARIPNVALAERVGLTPGPCLRRVQRLEAAGIIVGYRAVLAPEAVGRSFEVLVDIEMTNFDRKSIDTFETTMSSFDEVQELYRLFGSPDYFVRIAVADLAAYEHFLSEKVQTIPGIQKVSSSFPMKVIKPTVRGV</sequence>